<dbReference type="Pfam" id="PF07839">
    <property type="entry name" value="CaM_binding"/>
    <property type="match status" value="1"/>
</dbReference>
<feature type="compositionally biased region" description="Basic and acidic residues" evidence="2">
    <location>
        <begin position="1"/>
        <end position="18"/>
    </location>
</feature>
<feature type="compositionally biased region" description="Low complexity" evidence="2">
    <location>
        <begin position="19"/>
        <end position="49"/>
    </location>
</feature>
<feature type="compositionally biased region" description="Polar residues" evidence="2">
    <location>
        <begin position="60"/>
        <end position="70"/>
    </location>
</feature>
<dbReference type="Proteomes" id="UP001603857">
    <property type="component" value="Unassembled WGS sequence"/>
</dbReference>
<feature type="compositionally biased region" description="Low complexity" evidence="2">
    <location>
        <begin position="166"/>
        <end position="178"/>
    </location>
</feature>
<protein>
    <recommendedName>
        <fullName evidence="3">Calmodulin-binding domain-containing protein</fullName>
    </recommendedName>
</protein>
<proteinExistence type="predicted"/>
<evidence type="ECO:0000313" key="4">
    <source>
        <dbReference type="EMBL" id="KAL2318274.1"/>
    </source>
</evidence>
<feature type="compositionally biased region" description="Basic and acidic residues" evidence="2">
    <location>
        <begin position="282"/>
        <end position="293"/>
    </location>
</feature>
<evidence type="ECO:0000256" key="2">
    <source>
        <dbReference type="SAM" id="MobiDB-lite"/>
    </source>
</evidence>
<evidence type="ECO:0000256" key="1">
    <source>
        <dbReference type="SAM" id="Coils"/>
    </source>
</evidence>
<dbReference type="PANTHER" id="PTHR33349:SF27">
    <property type="entry name" value="CALMODULIN-BINDING DOMAIN, PLANT-RELATED"/>
    <property type="match status" value="1"/>
</dbReference>
<name>A0ABD1L441_9FABA</name>
<organism evidence="4 5">
    <name type="scientific">Flemingia macrophylla</name>
    <dbReference type="NCBI Taxonomy" id="520843"/>
    <lineage>
        <taxon>Eukaryota</taxon>
        <taxon>Viridiplantae</taxon>
        <taxon>Streptophyta</taxon>
        <taxon>Embryophyta</taxon>
        <taxon>Tracheophyta</taxon>
        <taxon>Spermatophyta</taxon>
        <taxon>Magnoliopsida</taxon>
        <taxon>eudicotyledons</taxon>
        <taxon>Gunneridae</taxon>
        <taxon>Pentapetalae</taxon>
        <taxon>rosids</taxon>
        <taxon>fabids</taxon>
        <taxon>Fabales</taxon>
        <taxon>Fabaceae</taxon>
        <taxon>Papilionoideae</taxon>
        <taxon>50 kb inversion clade</taxon>
        <taxon>NPAAA clade</taxon>
        <taxon>indigoferoid/millettioid clade</taxon>
        <taxon>Phaseoleae</taxon>
        <taxon>Flemingia</taxon>
    </lineage>
</organism>
<feature type="domain" description="Calmodulin-binding" evidence="3">
    <location>
        <begin position="315"/>
        <end position="420"/>
    </location>
</feature>
<comment type="caution">
    <text evidence="4">The sequence shown here is derived from an EMBL/GenBank/DDBJ whole genome shotgun (WGS) entry which is preliminary data.</text>
</comment>
<keyword evidence="1" id="KW-0175">Coiled coil</keyword>
<feature type="compositionally biased region" description="Polar residues" evidence="2">
    <location>
        <begin position="92"/>
        <end position="111"/>
    </location>
</feature>
<evidence type="ECO:0000313" key="5">
    <source>
        <dbReference type="Proteomes" id="UP001603857"/>
    </source>
</evidence>
<feature type="region of interest" description="Disordered" evidence="2">
    <location>
        <begin position="276"/>
        <end position="328"/>
    </location>
</feature>
<feature type="coiled-coil region" evidence="1">
    <location>
        <begin position="338"/>
        <end position="366"/>
    </location>
</feature>
<dbReference type="AlphaFoldDB" id="A0ABD1L441"/>
<reference evidence="4 5" key="1">
    <citation type="submission" date="2024-08" db="EMBL/GenBank/DDBJ databases">
        <title>Insights into the chromosomal genome structure of Flemingia macrophylla.</title>
        <authorList>
            <person name="Ding Y."/>
            <person name="Zhao Y."/>
            <person name="Bi W."/>
            <person name="Wu M."/>
            <person name="Zhao G."/>
            <person name="Gong Y."/>
            <person name="Li W."/>
            <person name="Zhang P."/>
        </authorList>
    </citation>
    <scope>NUCLEOTIDE SEQUENCE [LARGE SCALE GENOMIC DNA]</scope>
    <source>
        <strain evidence="4">DYQJB</strain>
        <tissue evidence="4">Leaf</tissue>
    </source>
</reference>
<dbReference type="SMART" id="SM01054">
    <property type="entry name" value="CaM_binding"/>
    <property type="match status" value="1"/>
</dbReference>
<dbReference type="InterPro" id="IPR012417">
    <property type="entry name" value="CaM-bd_dom_pln"/>
</dbReference>
<sequence>MATKAKESTVVGKEKKAPSSDSRTTTTKRTTKPSTTTTSSTNKPNLTPSKKTVPNYVKPTLTSHLDSPSSRQRKSDSPYNKPTLTKRRSLEKTLSSSNLTKQTQPPNSTLRNALVSHVPRERSTPRTSSIGLATRSTNPSKPISDRTSKTPNIGKSRPLVSKSTKKITLTTTASTTSSTKKKGNKDHVSVSSTKRTTEEIKESLNVETDQVKEVASQEVEVIKVENEEHKIHEVEHVTDISPDVGSEHEIERVLEHDNSDSHHSQVDNERVIYTAVSEAEETENKPLEEKAKDEEQELEEDKINQDEGGNNSDSDHQDKHFTTEGVVKNKGEGEVIIIEDHEIENNNSEEGAIEKEKEAVEEIEKAKFEATPLKQQLGERKHRNTEALSNDMIEETKSKLLVARKNKVMALAGAFQTVIDHQTSSK</sequence>
<gene>
    <name evidence="4" type="ORF">Fmac_032150</name>
</gene>
<feature type="compositionally biased region" description="Polar residues" evidence="2">
    <location>
        <begin position="125"/>
        <end position="141"/>
    </location>
</feature>
<evidence type="ECO:0000259" key="3">
    <source>
        <dbReference type="SMART" id="SM01054"/>
    </source>
</evidence>
<dbReference type="PANTHER" id="PTHR33349">
    <property type="entry name" value="EMB|CAB62594.1"/>
    <property type="match status" value="1"/>
</dbReference>
<accession>A0ABD1L441</accession>
<keyword evidence="5" id="KW-1185">Reference proteome</keyword>
<dbReference type="EMBL" id="JBGMDY010000011">
    <property type="protein sequence ID" value="KAL2318274.1"/>
    <property type="molecule type" value="Genomic_DNA"/>
</dbReference>
<feature type="region of interest" description="Disordered" evidence="2">
    <location>
        <begin position="1"/>
        <end position="201"/>
    </location>
</feature>
<feature type="compositionally biased region" description="Basic and acidic residues" evidence="2">
    <location>
        <begin position="313"/>
        <end position="328"/>
    </location>
</feature>